<proteinExistence type="predicted"/>
<dbReference type="InterPro" id="IPR017896">
    <property type="entry name" value="4Fe4S_Fe-S-bd"/>
</dbReference>
<dbReference type="RefSeq" id="WP_047886155.1">
    <property type="nucleotide sequence ID" value="NZ_CP071326.1"/>
</dbReference>
<feature type="domain" description="4Fe-4S ferredoxin-type" evidence="5">
    <location>
        <begin position="90"/>
        <end position="119"/>
    </location>
</feature>
<dbReference type="Proteomes" id="UP000035909">
    <property type="component" value="Unassembled WGS sequence"/>
</dbReference>
<dbReference type="Gene3D" id="3.30.70.20">
    <property type="match status" value="2"/>
</dbReference>
<evidence type="ECO:0000259" key="5">
    <source>
        <dbReference type="PROSITE" id="PS51379"/>
    </source>
</evidence>
<dbReference type="PROSITE" id="PS51379">
    <property type="entry name" value="4FE4S_FER_2"/>
    <property type="match status" value="4"/>
</dbReference>
<evidence type="ECO:0000256" key="3">
    <source>
        <dbReference type="ARBA" id="ARBA00023004"/>
    </source>
</evidence>
<dbReference type="EMBL" id="LDOU01000015">
    <property type="protein sequence ID" value="KLV08267.1"/>
    <property type="molecule type" value="Genomic_DNA"/>
</dbReference>
<dbReference type="SUPFAM" id="SSF54862">
    <property type="entry name" value="4Fe-4S ferredoxins"/>
    <property type="match status" value="1"/>
</dbReference>
<evidence type="ECO:0000256" key="2">
    <source>
        <dbReference type="ARBA" id="ARBA00022723"/>
    </source>
</evidence>
<dbReference type="PATRIC" id="fig|320778.3.peg.3449"/>
<dbReference type="GO" id="GO:0051539">
    <property type="term" value="F:4 iron, 4 sulfur cluster binding"/>
    <property type="evidence" value="ECO:0007669"/>
    <property type="project" value="UniProtKB-KW"/>
</dbReference>
<dbReference type="GO" id="GO:0046872">
    <property type="term" value="F:metal ion binding"/>
    <property type="evidence" value="ECO:0007669"/>
    <property type="project" value="UniProtKB-KW"/>
</dbReference>
<dbReference type="InterPro" id="IPR017900">
    <property type="entry name" value="4Fe4S_Fe_S_CS"/>
</dbReference>
<feature type="domain" description="4Fe-4S ferredoxin-type" evidence="5">
    <location>
        <begin position="123"/>
        <end position="156"/>
    </location>
</feature>
<evidence type="ECO:0000256" key="1">
    <source>
        <dbReference type="ARBA" id="ARBA00022485"/>
    </source>
</evidence>
<dbReference type="Pfam" id="PF12838">
    <property type="entry name" value="Fer4_7"/>
    <property type="match status" value="1"/>
</dbReference>
<protein>
    <submittedName>
        <fullName evidence="6">Ferredoxin</fullName>
    </submittedName>
</protein>
<dbReference type="PANTHER" id="PTHR24960:SF79">
    <property type="entry name" value="PHOTOSYSTEM I IRON-SULFUR CENTER"/>
    <property type="match status" value="1"/>
</dbReference>
<dbReference type="AlphaFoldDB" id="A0A0J1K1E9"/>
<dbReference type="PANTHER" id="PTHR24960">
    <property type="entry name" value="PHOTOSYSTEM I IRON-SULFUR CENTER-RELATED"/>
    <property type="match status" value="1"/>
</dbReference>
<dbReference type="PROSITE" id="PS00198">
    <property type="entry name" value="4FE4S_FER_1"/>
    <property type="match status" value="1"/>
</dbReference>
<keyword evidence="2" id="KW-0479">Metal-binding</keyword>
<comment type="caution">
    <text evidence="6">The sequence shown here is derived from an EMBL/GenBank/DDBJ whole genome shotgun (WGS) entry which is preliminary data.</text>
</comment>
<keyword evidence="1" id="KW-0004">4Fe-4S</keyword>
<dbReference type="OrthoDB" id="9808559at2"/>
<gene>
    <name evidence="6" type="ORF">ABT57_15865</name>
</gene>
<dbReference type="InterPro" id="IPR050157">
    <property type="entry name" value="PSI_iron-sulfur_center"/>
</dbReference>
<reference evidence="6 7" key="1">
    <citation type="submission" date="2015-05" db="EMBL/GenBank/DDBJ databases">
        <title>Photobacterium galathea sp. nov.</title>
        <authorList>
            <person name="Machado H."/>
            <person name="Gram L."/>
        </authorList>
    </citation>
    <scope>NUCLEOTIDE SEQUENCE [LARGE SCALE GENOMIC DNA]</scope>
    <source>
        <strain evidence="6 7">DSM 22954</strain>
    </source>
</reference>
<dbReference type="Pfam" id="PF13187">
    <property type="entry name" value="Fer4_9"/>
    <property type="match status" value="1"/>
</dbReference>
<accession>A0A0J1K1E9</accession>
<organism evidence="6 7">
    <name type="scientific">Photobacterium ganghwense</name>
    <dbReference type="NCBI Taxonomy" id="320778"/>
    <lineage>
        <taxon>Bacteria</taxon>
        <taxon>Pseudomonadati</taxon>
        <taxon>Pseudomonadota</taxon>
        <taxon>Gammaproteobacteria</taxon>
        <taxon>Vibrionales</taxon>
        <taxon>Vibrionaceae</taxon>
        <taxon>Photobacterium</taxon>
    </lineage>
</organism>
<name>A0A0J1K1E9_9GAMM</name>
<evidence type="ECO:0000256" key="4">
    <source>
        <dbReference type="ARBA" id="ARBA00023014"/>
    </source>
</evidence>
<feature type="domain" description="4Fe-4S ferredoxin-type" evidence="5">
    <location>
        <begin position="59"/>
        <end position="88"/>
    </location>
</feature>
<keyword evidence="7" id="KW-1185">Reference proteome</keyword>
<feature type="domain" description="4Fe-4S ferredoxin-type" evidence="5">
    <location>
        <begin position="157"/>
        <end position="186"/>
    </location>
</feature>
<keyword evidence="4" id="KW-0411">Iron-sulfur</keyword>
<evidence type="ECO:0000313" key="7">
    <source>
        <dbReference type="Proteomes" id="UP000035909"/>
    </source>
</evidence>
<dbReference type="STRING" id="320778.ABT57_15865"/>
<sequence>MSNHPDPGRDERYYKACLEHYTVSRRGLFRGLIAGARKASKHIEVPLVIRTVPRPPGAVDEVLFLEFCESCDLCKQACPNGVIEKEKEFPQLNLEYNDCSQCGACQRVCPTPALSSACRDIGVRPYFSDGCANRMSGACHACAEQCPQQAISISYGQIPRVDDSLCDGCGQCRTACYQGAIQLRFKAY</sequence>
<keyword evidence="3" id="KW-0408">Iron</keyword>
<evidence type="ECO:0000313" key="6">
    <source>
        <dbReference type="EMBL" id="KLV08267.1"/>
    </source>
</evidence>